<gene>
    <name evidence="3" type="ORF">NBRC116598_03690</name>
</gene>
<dbReference type="InterPro" id="IPR036249">
    <property type="entry name" value="Thioredoxin-like_sf"/>
</dbReference>
<sequence length="223" mass="24176">MTRLMSGVFAAVALAAGAYAVNGYNSQTRLPDLPLVGAASAQEAEVDTSTITEMVIGAEDAPVTLIEYASYTCIHCANFHKGVYPQLKENYIDTGKVKLIYREVYFDRYGLWASMIARCGGPEKFFGISDLIYKGQSDWTRAGGATEVIDALRKIGGIAGLDKDRVEACLQDGTKAQTLVAWYQENATADGVESTPSFVLNGTKVANQSYEQFKALIDAELED</sequence>
<feature type="domain" description="Thioredoxin-like fold" evidence="2">
    <location>
        <begin position="50"/>
        <end position="219"/>
    </location>
</feature>
<dbReference type="RefSeq" id="WP_348153854.1">
    <property type="nucleotide sequence ID" value="NZ_BAABWU010000001.1"/>
</dbReference>
<dbReference type="InterPro" id="IPR012336">
    <property type="entry name" value="Thioredoxin-like_fold"/>
</dbReference>
<proteinExistence type="predicted"/>
<evidence type="ECO:0000259" key="2">
    <source>
        <dbReference type="Pfam" id="PF13462"/>
    </source>
</evidence>
<dbReference type="Pfam" id="PF13462">
    <property type="entry name" value="Thioredoxin_4"/>
    <property type="match status" value="1"/>
</dbReference>
<dbReference type="EMBL" id="BAABWU010000001">
    <property type="protein sequence ID" value="GAA6194925.1"/>
    <property type="molecule type" value="Genomic_DNA"/>
</dbReference>
<accession>A0ABQ0AGD2</accession>
<reference evidence="3 4" key="1">
    <citation type="submission" date="2024-04" db="EMBL/GenBank/DDBJ databases">
        <title>Draft genome sequence of Pseudophaeobacter arcticus NBRC 116598.</title>
        <authorList>
            <person name="Miyakawa T."/>
            <person name="Kusuya Y."/>
            <person name="Miura T."/>
        </authorList>
    </citation>
    <scope>NUCLEOTIDE SEQUENCE [LARGE SCALE GENOMIC DNA]</scope>
    <source>
        <strain evidence="3 4">SU-CL00105</strain>
    </source>
</reference>
<name>A0ABQ0AGD2_9RHOB</name>
<feature type="chain" id="PRO_5046577429" evidence="1">
    <location>
        <begin position="21"/>
        <end position="223"/>
    </location>
</feature>
<comment type="caution">
    <text evidence="3">The sequence shown here is derived from an EMBL/GenBank/DDBJ whole genome shotgun (WGS) entry which is preliminary data.</text>
</comment>
<dbReference type="Gene3D" id="3.40.30.10">
    <property type="entry name" value="Glutaredoxin"/>
    <property type="match status" value="1"/>
</dbReference>
<evidence type="ECO:0000313" key="3">
    <source>
        <dbReference type="EMBL" id="GAA6194925.1"/>
    </source>
</evidence>
<organism evidence="3 4">
    <name type="scientific">Pseudophaeobacter arcticus</name>
    <dbReference type="NCBI Taxonomy" id="385492"/>
    <lineage>
        <taxon>Bacteria</taxon>
        <taxon>Pseudomonadati</taxon>
        <taxon>Pseudomonadota</taxon>
        <taxon>Alphaproteobacteria</taxon>
        <taxon>Rhodobacterales</taxon>
        <taxon>Paracoccaceae</taxon>
        <taxon>Pseudophaeobacter</taxon>
    </lineage>
</organism>
<feature type="signal peptide" evidence="1">
    <location>
        <begin position="1"/>
        <end position="20"/>
    </location>
</feature>
<protein>
    <submittedName>
        <fullName evidence="3">DsbA family protein</fullName>
    </submittedName>
</protein>
<dbReference type="Proteomes" id="UP001441944">
    <property type="component" value="Unassembled WGS sequence"/>
</dbReference>
<keyword evidence="1" id="KW-0732">Signal</keyword>
<evidence type="ECO:0000313" key="4">
    <source>
        <dbReference type="Proteomes" id="UP001441944"/>
    </source>
</evidence>
<dbReference type="SUPFAM" id="SSF52833">
    <property type="entry name" value="Thioredoxin-like"/>
    <property type="match status" value="1"/>
</dbReference>
<keyword evidence="4" id="KW-1185">Reference proteome</keyword>
<evidence type="ECO:0000256" key="1">
    <source>
        <dbReference type="SAM" id="SignalP"/>
    </source>
</evidence>